<accession>A0A2Z6DZX1</accession>
<dbReference type="InterPro" id="IPR004837">
    <property type="entry name" value="NaCa_Exmemb"/>
</dbReference>
<dbReference type="Proteomes" id="UP000262004">
    <property type="component" value="Chromosome"/>
</dbReference>
<dbReference type="PANTHER" id="PTHR10846:SF8">
    <property type="entry name" value="INNER MEMBRANE PROTEIN YRBG"/>
    <property type="match status" value="1"/>
</dbReference>
<reference evidence="7 8" key="1">
    <citation type="submission" date="2018-04" db="EMBL/GenBank/DDBJ databases">
        <title>Complete genome sequence of Hydrogenophilus thermoluteolus TH-1.</title>
        <authorList>
            <person name="Arai H."/>
        </authorList>
    </citation>
    <scope>NUCLEOTIDE SEQUENCE [LARGE SCALE GENOMIC DNA]</scope>
    <source>
        <strain evidence="7 8">TH-1</strain>
    </source>
</reference>
<feature type="transmembrane region" description="Helical" evidence="5">
    <location>
        <begin position="280"/>
        <end position="298"/>
    </location>
</feature>
<dbReference type="GO" id="GO:0006874">
    <property type="term" value="P:intracellular calcium ion homeostasis"/>
    <property type="evidence" value="ECO:0007669"/>
    <property type="project" value="TreeGrafter"/>
</dbReference>
<evidence type="ECO:0000256" key="4">
    <source>
        <dbReference type="ARBA" id="ARBA00023136"/>
    </source>
</evidence>
<feature type="transmembrane region" description="Helical" evidence="5">
    <location>
        <begin position="127"/>
        <end position="145"/>
    </location>
</feature>
<keyword evidence="8" id="KW-1185">Reference proteome</keyword>
<feature type="transmembrane region" description="Helical" evidence="5">
    <location>
        <begin position="330"/>
        <end position="353"/>
    </location>
</feature>
<keyword evidence="3 5" id="KW-1133">Transmembrane helix</keyword>
<proteinExistence type="predicted"/>
<evidence type="ECO:0000256" key="3">
    <source>
        <dbReference type="ARBA" id="ARBA00022989"/>
    </source>
</evidence>
<evidence type="ECO:0000313" key="8">
    <source>
        <dbReference type="Proteomes" id="UP000262004"/>
    </source>
</evidence>
<dbReference type="InterPro" id="IPR044880">
    <property type="entry name" value="NCX_ion-bd_dom_sf"/>
</dbReference>
<feature type="transmembrane region" description="Helical" evidence="5">
    <location>
        <begin position="172"/>
        <end position="189"/>
    </location>
</feature>
<evidence type="ECO:0000256" key="1">
    <source>
        <dbReference type="ARBA" id="ARBA00004141"/>
    </source>
</evidence>
<keyword evidence="4 5" id="KW-0472">Membrane</keyword>
<feature type="domain" description="Sodium/calcium exchanger membrane region" evidence="6">
    <location>
        <begin position="5"/>
        <end position="145"/>
    </location>
</feature>
<dbReference type="RefSeq" id="WP_119335767.1">
    <property type="nucleotide sequence ID" value="NZ_AP018558.1"/>
</dbReference>
<feature type="transmembrane region" description="Helical" evidence="5">
    <location>
        <begin position="245"/>
        <end position="268"/>
    </location>
</feature>
<dbReference type="KEGG" id="htl:HPTL_1848"/>
<dbReference type="InterPro" id="IPR004481">
    <property type="entry name" value="K/Na/Ca-exchanger"/>
</dbReference>
<evidence type="ECO:0000256" key="2">
    <source>
        <dbReference type="ARBA" id="ARBA00022692"/>
    </source>
</evidence>
<evidence type="ECO:0000259" key="6">
    <source>
        <dbReference type="Pfam" id="PF01699"/>
    </source>
</evidence>
<feature type="transmembrane region" description="Helical" evidence="5">
    <location>
        <begin position="305"/>
        <end position="324"/>
    </location>
</feature>
<comment type="subcellular location">
    <subcellularLocation>
        <location evidence="1">Membrane</location>
        <topology evidence="1">Multi-pass membrane protein</topology>
    </subcellularLocation>
</comment>
<dbReference type="Pfam" id="PF01699">
    <property type="entry name" value="Na_Ca_ex"/>
    <property type="match status" value="2"/>
</dbReference>
<dbReference type="AlphaFoldDB" id="A0A2Z6DZX1"/>
<gene>
    <name evidence="7" type="ORF">HPTL_1848</name>
</gene>
<name>A0A2Z6DZX1_HYDTE</name>
<dbReference type="Gene3D" id="1.20.1420.30">
    <property type="entry name" value="NCX, central ion-binding region"/>
    <property type="match status" value="1"/>
</dbReference>
<evidence type="ECO:0000256" key="5">
    <source>
        <dbReference type="SAM" id="Phobius"/>
    </source>
</evidence>
<feature type="domain" description="Sodium/calcium exchanger membrane region" evidence="6">
    <location>
        <begin position="176"/>
        <end position="320"/>
    </location>
</feature>
<dbReference type="PANTHER" id="PTHR10846">
    <property type="entry name" value="SODIUM/POTASSIUM/CALCIUM EXCHANGER"/>
    <property type="match status" value="1"/>
</dbReference>
<keyword evidence="2 5" id="KW-0812">Transmembrane</keyword>
<sequence length="363" mass="37179">MNTTAWGALVAGLVVLSLGADLMVRGAAKLAVRFGISPLVVGLTIVAYGTSAPEFSVSVGAALKGSGEIAIGNVVGSNIANILIALGLSALIAPVAVHLQVIRQELPVLLGVSVLFAVTALDGTLSAFDGALLFALIIGYTIFLIRQSRNAGKDAEAEFAEEIPKSHWDDPLPVQIALIVGGLALLVWGSDLAVSGAVAIAKSLGISEVVVGLTVVAVGTSLPEIATSLMAVYKGERDMAVGNVIGSNVFNLLAVGGASALAAIPHGGITVPVSVTTTDLWVMLGATLLLLPVVLSGYSVNRQEGALLVALYIAYLTYLVLDALHHPALAAFRTFALGFALPLLVAGVLLRYLTHITRDTPPS</sequence>
<dbReference type="GO" id="GO:0005886">
    <property type="term" value="C:plasma membrane"/>
    <property type="evidence" value="ECO:0007669"/>
    <property type="project" value="TreeGrafter"/>
</dbReference>
<dbReference type="OrthoDB" id="9794225at2"/>
<feature type="transmembrane region" description="Helical" evidence="5">
    <location>
        <begin position="6"/>
        <end position="24"/>
    </location>
</feature>
<evidence type="ECO:0000313" key="7">
    <source>
        <dbReference type="EMBL" id="BBD78104.1"/>
    </source>
</evidence>
<dbReference type="NCBIfam" id="TIGR00367">
    <property type="entry name" value="calcium/sodium antiporter"/>
    <property type="match status" value="1"/>
</dbReference>
<dbReference type="GO" id="GO:0005262">
    <property type="term" value="F:calcium channel activity"/>
    <property type="evidence" value="ECO:0007669"/>
    <property type="project" value="TreeGrafter"/>
</dbReference>
<dbReference type="EMBL" id="AP018558">
    <property type="protein sequence ID" value="BBD78104.1"/>
    <property type="molecule type" value="Genomic_DNA"/>
</dbReference>
<organism evidence="7 8">
    <name type="scientific">Hydrogenophilus thermoluteolus</name>
    <name type="common">Pseudomonas hydrogenothermophila</name>
    <dbReference type="NCBI Taxonomy" id="297"/>
    <lineage>
        <taxon>Bacteria</taxon>
        <taxon>Pseudomonadati</taxon>
        <taxon>Pseudomonadota</taxon>
        <taxon>Hydrogenophilia</taxon>
        <taxon>Hydrogenophilales</taxon>
        <taxon>Hydrogenophilaceae</taxon>
        <taxon>Hydrogenophilus</taxon>
    </lineage>
</organism>
<dbReference type="GO" id="GO:0008273">
    <property type="term" value="F:calcium, potassium:sodium antiporter activity"/>
    <property type="evidence" value="ECO:0007669"/>
    <property type="project" value="TreeGrafter"/>
</dbReference>
<feature type="transmembrane region" description="Helical" evidence="5">
    <location>
        <begin position="69"/>
        <end position="93"/>
    </location>
</feature>
<feature type="transmembrane region" description="Helical" evidence="5">
    <location>
        <begin position="209"/>
        <end position="233"/>
    </location>
</feature>
<protein>
    <submittedName>
        <fullName evidence="7">Sodium:calcium antiporter</fullName>
    </submittedName>
</protein>